<dbReference type="PANTHER" id="PTHR10039">
    <property type="entry name" value="AMELOGENIN"/>
    <property type="match status" value="1"/>
</dbReference>
<feature type="domain" description="NACHT" evidence="2">
    <location>
        <begin position="68"/>
        <end position="180"/>
    </location>
</feature>
<evidence type="ECO:0000313" key="4">
    <source>
        <dbReference type="Proteomes" id="UP000053593"/>
    </source>
</evidence>
<dbReference type="PANTHER" id="PTHR10039:SF16">
    <property type="entry name" value="GPI INOSITOL-DEACYLASE"/>
    <property type="match status" value="1"/>
</dbReference>
<dbReference type="OrthoDB" id="7464126at2759"/>
<dbReference type="Proteomes" id="UP000053593">
    <property type="component" value="Unassembled WGS sequence"/>
</dbReference>
<dbReference type="Pfam" id="PF24883">
    <property type="entry name" value="NPHP3_N"/>
    <property type="match status" value="1"/>
</dbReference>
<accession>A0A0D0CQZ3</accession>
<evidence type="ECO:0000256" key="1">
    <source>
        <dbReference type="ARBA" id="ARBA00022737"/>
    </source>
</evidence>
<dbReference type="HOGENOM" id="CLU_000288_34_5_1"/>
<keyword evidence="4" id="KW-1185">Reference proteome</keyword>
<dbReference type="Gene3D" id="3.40.50.300">
    <property type="entry name" value="P-loop containing nucleotide triphosphate hydrolases"/>
    <property type="match status" value="1"/>
</dbReference>
<name>A0A0D0CQZ3_9AGAR</name>
<dbReference type="SUPFAM" id="SSF52540">
    <property type="entry name" value="P-loop containing nucleoside triphosphate hydrolases"/>
    <property type="match status" value="1"/>
</dbReference>
<proteinExistence type="predicted"/>
<dbReference type="InterPro" id="IPR056884">
    <property type="entry name" value="NPHP3-like_N"/>
</dbReference>
<evidence type="ECO:0000313" key="3">
    <source>
        <dbReference type="EMBL" id="KIK57943.1"/>
    </source>
</evidence>
<dbReference type="InterPro" id="IPR027417">
    <property type="entry name" value="P-loop_NTPase"/>
</dbReference>
<dbReference type="PROSITE" id="PS50837">
    <property type="entry name" value="NACHT"/>
    <property type="match status" value="1"/>
</dbReference>
<protein>
    <recommendedName>
        <fullName evidence="2">NACHT domain-containing protein</fullName>
    </recommendedName>
</protein>
<dbReference type="InterPro" id="IPR007111">
    <property type="entry name" value="NACHT_NTPase"/>
</dbReference>
<organism evidence="3 4">
    <name type="scientific">Collybiopsis luxurians FD-317 M1</name>
    <dbReference type="NCBI Taxonomy" id="944289"/>
    <lineage>
        <taxon>Eukaryota</taxon>
        <taxon>Fungi</taxon>
        <taxon>Dikarya</taxon>
        <taxon>Basidiomycota</taxon>
        <taxon>Agaricomycotina</taxon>
        <taxon>Agaricomycetes</taxon>
        <taxon>Agaricomycetidae</taxon>
        <taxon>Agaricales</taxon>
        <taxon>Marasmiineae</taxon>
        <taxon>Omphalotaceae</taxon>
        <taxon>Collybiopsis</taxon>
        <taxon>Collybiopsis luxurians</taxon>
    </lineage>
</organism>
<keyword evidence="1" id="KW-0677">Repeat</keyword>
<gene>
    <name evidence="3" type="ORF">GYMLUDRAFT_737814</name>
</gene>
<dbReference type="AlphaFoldDB" id="A0A0D0CQZ3"/>
<dbReference type="EMBL" id="KN834788">
    <property type="protein sequence ID" value="KIK57943.1"/>
    <property type="molecule type" value="Genomic_DNA"/>
</dbReference>
<sequence>MFSNAQNFTISGGQFMVITSDEAAKIYDWLKAPDCSANHVAAADKKTPGTGQWILAHPEYQKWKEHPNVLWIQGKAGAGKTVLSATILKDLSYMDTDAVWYHYFDIRDNTKQKSTYRGFLLSLVLHMGVGPNEGINPALLKLYEKFKRYQHPPIEELEEIIEKIIMQRNGGYLLVDAMDECTEGAAKVMNWLCKFAQKLWIVVTSRQFADSRIGGSILKIALGNESLHIENDMERYIQAQIQSAEYNFDLEEKYWEQVVKSLKNGANGQ</sequence>
<evidence type="ECO:0000259" key="2">
    <source>
        <dbReference type="PROSITE" id="PS50837"/>
    </source>
</evidence>
<reference evidence="3 4" key="1">
    <citation type="submission" date="2014-04" db="EMBL/GenBank/DDBJ databases">
        <title>Evolutionary Origins and Diversification of the Mycorrhizal Mutualists.</title>
        <authorList>
            <consortium name="DOE Joint Genome Institute"/>
            <consortium name="Mycorrhizal Genomics Consortium"/>
            <person name="Kohler A."/>
            <person name="Kuo A."/>
            <person name="Nagy L.G."/>
            <person name="Floudas D."/>
            <person name="Copeland A."/>
            <person name="Barry K.W."/>
            <person name="Cichocki N."/>
            <person name="Veneault-Fourrey C."/>
            <person name="LaButti K."/>
            <person name="Lindquist E.A."/>
            <person name="Lipzen A."/>
            <person name="Lundell T."/>
            <person name="Morin E."/>
            <person name="Murat C."/>
            <person name="Riley R."/>
            <person name="Ohm R."/>
            <person name="Sun H."/>
            <person name="Tunlid A."/>
            <person name="Henrissat B."/>
            <person name="Grigoriev I.V."/>
            <person name="Hibbett D.S."/>
            <person name="Martin F."/>
        </authorList>
    </citation>
    <scope>NUCLEOTIDE SEQUENCE [LARGE SCALE GENOMIC DNA]</scope>
    <source>
        <strain evidence="3 4">FD-317 M1</strain>
    </source>
</reference>